<gene>
    <name evidence="1" type="ORF">OAory_01084010</name>
</gene>
<comment type="caution">
    <text evidence="1">The sequence shown here is derived from an EMBL/GenBank/DDBJ whole genome shotgun (WGS) entry which is preliminary data.</text>
</comment>
<accession>A0A1S9DSC1</accession>
<dbReference type="AlphaFoldDB" id="A0A1S9DSC1"/>
<evidence type="ECO:0000313" key="1">
    <source>
        <dbReference type="EMBL" id="OOO11931.1"/>
    </source>
</evidence>
<protein>
    <submittedName>
        <fullName evidence="1">Uncharacterized protein</fullName>
    </submittedName>
</protein>
<proteinExistence type="predicted"/>
<reference evidence="1 2" key="1">
    <citation type="submission" date="2016-10" db="EMBL/GenBank/DDBJ databases">
        <title>Genome sequencing of Aspergillus oryzae BCC7051.</title>
        <authorList>
            <person name="Thammarongtham C."/>
            <person name="Vorapreeda T."/>
            <person name="Nookaew I."/>
            <person name="Srisuk T."/>
            <person name="Land M."/>
            <person name="Jeennor S."/>
            <person name="Laoteng K."/>
        </authorList>
    </citation>
    <scope>NUCLEOTIDE SEQUENCE [LARGE SCALE GENOMIC DNA]</scope>
    <source>
        <strain evidence="1 2">BCC7051</strain>
    </source>
</reference>
<evidence type="ECO:0000313" key="2">
    <source>
        <dbReference type="Proteomes" id="UP000190312"/>
    </source>
</evidence>
<dbReference type="InterPro" id="IPR036641">
    <property type="entry name" value="HPT_dom_sf"/>
</dbReference>
<dbReference type="EMBL" id="MKZY01000003">
    <property type="protein sequence ID" value="OOO11931.1"/>
    <property type="molecule type" value="Genomic_DNA"/>
</dbReference>
<sequence>MDMTKLEGKLPSGSLDFTVFEYILSLDDSDDNDSGQNLVFGFLGKAEETFDSIEESLLYTPRALSSPPPLRQRNSKYYNLANMMFLLSSISIVLELIKVTDGLLTVERYSLGQNEDRTEAPDSDDLDLRLERVTKAYDIVKNDYGDVEGPLREFYEELGDQKGN</sequence>
<name>A0A1S9DSC1_ASPOZ</name>
<organism evidence="1 2">
    <name type="scientific">Aspergillus oryzae</name>
    <name type="common">Yellow koji mold</name>
    <dbReference type="NCBI Taxonomy" id="5062"/>
    <lineage>
        <taxon>Eukaryota</taxon>
        <taxon>Fungi</taxon>
        <taxon>Dikarya</taxon>
        <taxon>Ascomycota</taxon>
        <taxon>Pezizomycotina</taxon>
        <taxon>Eurotiomycetes</taxon>
        <taxon>Eurotiomycetidae</taxon>
        <taxon>Eurotiales</taxon>
        <taxon>Aspergillaceae</taxon>
        <taxon>Aspergillus</taxon>
        <taxon>Aspergillus subgen. Circumdati</taxon>
    </lineage>
</organism>
<dbReference type="Gene3D" id="1.20.120.160">
    <property type="entry name" value="HPT domain"/>
    <property type="match status" value="1"/>
</dbReference>
<dbReference type="GO" id="GO:0000160">
    <property type="term" value="P:phosphorelay signal transduction system"/>
    <property type="evidence" value="ECO:0007669"/>
    <property type="project" value="InterPro"/>
</dbReference>
<dbReference type="Proteomes" id="UP000190312">
    <property type="component" value="Unassembled WGS sequence"/>
</dbReference>